<feature type="transmembrane region" description="Helical" evidence="2">
    <location>
        <begin position="33"/>
        <end position="51"/>
    </location>
</feature>
<sequence>MPDDKDSLTTTEDISAVENSPPPLVGGPVGSPLAFALIWPIVRVVIVPLLFRVLPVLLRRIADALDRGEPIVSAKDLMDLVEDQRCAMQAHYEGHQP</sequence>
<dbReference type="EMBL" id="LR797485">
    <property type="protein sequence ID" value="CAB4219727.1"/>
    <property type="molecule type" value="Genomic_DNA"/>
</dbReference>
<dbReference type="EMBL" id="LR796967">
    <property type="protein sequence ID" value="CAB4178459.1"/>
    <property type="molecule type" value="Genomic_DNA"/>
</dbReference>
<protein>
    <submittedName>
        <fullName evidence="4">Uncharacterized protein</fullName>
    </submittedName>
</protein>
<name>A0A6J5SZ84_9CAUD</name>
<feature type="region of interest" description="Disordered" evidence="1">
    <location>
        <begin position="1"/>
        <end position="25"/>
    </location>
</feature>
<evidence type="ECO:0000313" key="4">
    <source>
        <dbReference type="EMBL" id="CAB4219727.1"/>
    </source>
</evidence>
<evidence type="ECO:0000313" key="3">
    <source>
        <dbReference type="EMBL" id="CAB4178459.1"/>
    </source>
</evidence>
<gene>
    <name evidence="3" type="ORF">UFOVP1021_24</name>
    <name evidence="4" type="ORF">UFOVP1622_45</name>
</gene>
<keyword evidence="2" id="KW-0472">Membrane</keyword>
<organism evidence="4">
    <name type="scientific">uncultured Caudovirales phage</name>
    <dbReference type="NCBI Taxonomy" id="2100421"/>
    <lineage>
        <taxon>Viruses</taxon>
        <taxon>Duplodnaviria</taxon>
        <taxon>Heunggongvirae</taxon>
        <taxon>Uroviricota</taxon>
        <taxon>Caudoviricetes</taxon>
        <taxon>Peduoviridae</taxon>
        <taxon>Maltschvirus</taxon>
        <taxon>Maltschvirus maltsch</taxon>
    </lineage>
</organism>
<evidence type="ECO:0000256" key="1">
    <source>
        <dbReference type="SAM" id="MobiDB-lite"/>
    </source>
</evidence>
<keyword evidence="2" id="KW-0812">Transmembrane</keyword>
<reference evidence="4" key="1">
    <citation type="submission" date="2020-05" db="EMBL/GenBank/DDBJ databases">
        <authorList>
            <person name="Chiriac C."/>
            <person name="Salcher M."/>
            <person name="Ghai R."/>
            <person name="Kavagutti S V."/>
        </authorList>
    </citation>
    <scope>NUCLEOTIDE SEQUENCE</scope>
</reference>
<keyword evidence="2" id="KW-1133">Transmembrane helix</keyword>
<accession>A0A6J5SZ84</accession>
<proteinExistence type="predicted"/>
<evidence type="ECO:0000256" key="2">
    <source>
        <dbReference type="SAM" id="Phobius"/>
    </source>
</evidence>